<name>A0ABP0FWM9_CLALP</name>
<sequence length="113" mass="13040">MASSCGAFHEEALRRQRVIDKKRAAIHRLNIVKEEEERNAIEKARLDAEMKQKRHNDKMKELQRHLSAVKSDGKRGPAEIPGSVMTNIRRKEIALRNSNLLIGHPRALWDARL</sequence>
<dbReference type="Proteomes" id="UP001642483">
    <property type="component" value="Unassembled WGS sequence"/>
</dbReference>
<keyword evidence="3" id="KW-1185">Reference proteome</keyword>
<comment type="caution">
    <text evidence="2">The sequence shown here is derived from an EMBL/GenBank/DDBJ whole genome shotgun (WGS) entry which is preliminary data.</text>
</comment>
<gene>
    <name evidence="2" type="ORF">CVLEPA_LOCUS13036</name>
</gene>
<evidence type="ECO:0000313" key="2">
    <source>
        <dbReference type="EMBL" id="CAK8682365.1"/>
    </source>
</evidence>
<protein>
    <submittedName>
        <fullName evidence="2">Uncharacterized protein</fullName>
    </submittedName>
</protein>
<dbReference type="EMBL" id="CAWYQH010000090">
    <property type="protein sequence ID" value="CAK8682365.1"/>
    <property type="molecule type" value="Genomic_DNA"/>
</dbReference>
<accession>A0ABP0FWM9</accession>
<evidence type="ECO:0000313" key="3">
    <source>
        <dbReference type="Proteomes" id="UP001642483"/>
    </source>
</evidence>
<proteinExistence type="predicted"/>
<organism evidence="2 3">
    <name type="scientific">Clavelina lepadiformis</name>
    <name type="common">Light-bulb sea squirt</name>
    <name type="synonym">Ascidia lepadiformis</name>
    <dbReference type="NCBI Taxonomy" id="159417"/>
    <lineage>
        <taxon>Eukaryota</taxon>
        <taxon>Metazoa</taxon>
        <taxon>Chordata</taxon>
        <taxon>Tunicata</taxon>
        <taxon>Ascidiacea</taxon>
        <taxon>Aplousobranchia</taxon>
        <taxon>Clavelinidae</taxon>
        <taxon>Clavelina</taxon>
    </lineage>
</organism>
<keyword evidence="1" id="KW-0175">Coiled coil</keyword>
<evidence type="ECO:0000256" key="1">
    <source>
        <dbReference type="SAM" id="Coils"/>
    </source>
</evidence>
<feature type="coiled-coil region" evidence="1">
    <location>
        <begin position="19"/>
        <end position="72"/>
    </location>
</feature>
<reference evidence="2 3" key="1">
    <citation type="submission" date="2024-02" db="EMBL/GenBank/DDBJ databases">
        <authorList>
            <person name="Daric V."/>
            <person name="Darras S."/>
        </authorList>
    </citation>
    <scope>NUCLEOTIDE SEQUENCE [LARGE SCALE GENOMIC DNA]</scope>
</reference>